<keyword evidence="3 6" id="KW-0812">Transmembrane</keyword>
<feature type="domain" description="Membrane insertase YidC/Oxa/ALB C-terminal" evidence="8">
    <location>
        <begin position="66"/>
        <end position="307"/>
    </location>
</feature>
<reference evidence="9" key="2">
    <citation type="submission" date="2023-01" db="EMBL/GenBank/DDBJ databases">
        <authorList>
            <person name="Petersen C."/>
        </authorList>
    </citation>
    <scope>NUCLEOTIDE SEQUENCE</scope>
    <source>
        <strain evidence="9">IBT 17514</strain>
    </source>
</reference>
<keyword evidence="5 7" id="KW-0472">Membrane</keyword>
<dbReference type="InterPro" id="IPR028055">
    <property type="entry name" value="YidC/Oxa/ALB_C"/>
</dbReference>
<organism evidence="9 10">
    <name type="scientific">Penicillium malachiteum</name>
    <dbReference type="NCBI Taxonomy" id="1324776"/>
    <lineage>
        <taxon>Eukaryota</taxon>
        <taxon>Fungi</taxon>
        <taxon>Dikarya</taxon>
        <taxon>Ascomycota</taxon>
        <taxon>Pezizomycotina</taxon>
        <taxon>Eurotiomycetes</taxon>
        <taxon>Eurotiomycetidae</taxon>
        <taxon>Eurotiales</taxon>
        <taxon>Aspergillaceae</taxon>
        <taxon>Penicillium</taxon>
    </lineage>
</organism>
<feature type="transmembrane region" description="Helical" evidence="7">
    <location>
        <begin position="259"/>
        <end position="282"/>
    </location>
</feature>
<dbReference type="Proteomes" id="UP001215712">
    <property type="component" value="Unassembled WGS sequence"/>
</dbReference>
<dbReference type="Pfam" id="PF02096">
    <property type="entry name" value="60KD_IMP"/>
    <property type="match status" value="1"/>
</dbReference>
<proteinExistence type="inferred from homology"/>
<keyword evidence="4 7" id="KW-1133">Transmembrane helix</keyword>
<evidence type="ECO:0000313" key="9">
    <source>
        <dbReference type="EMBL" id="KAJ5709981.1"/>
    </source>
</evidence>
<feature type="transmembrane region" description="Helical" evidence="7">
    <location>
        <begin position="288"/>
        <end position="306"/>
    </location>
</feature>
<dbReference type="GO" id="GO:0032977">
    <property type="term" value="F:membrane insertase activity"/>
    <property type="evidence" value="ECO:0007669"/>
    <property type="project" value="InterPro"/>
</dbReference>
<evidence type="ECO:0000256" key="4">
    <source>
        <dbReference type="ARBA" id="ARBA00022989"/>
    </source>
</evidence>
<comment type="similarity">
    <text evidence="2 6">Belongs to the OXA1/ALB3/YidC family.</text>
</comment>
<evidence type="ECO:0000259" key="8">
    <source>
        <dbReference type="Pfam" id="PF02096"/>
    </source>
</evidence>
<evidence type="ECO:0000256" key="6">
    <source>
        <dbReference type="RuleBase" id="RU003945"/>
    </source>
</evidence>
<dbReference type="GO" id="GO:0005743">
    <property type="term" value="C:mitochondrial inner membrane"/>
    <property type="evidence" value="ECO:0007669"/>
    <property type="project" value="TreeGrafter"/>
</dbReference>
<dbReference type="GO" id="GO:0033617">
    <property type="term" value="P:mitochondrial respiratory chain complex IV assembly"/>
    <property type="evidence" value="ECO:0007669"/>
    <property type="project" value="TreeGrafter"/>
</dbReference>
<name>A0AAD6HEG3_9EURO</name>
<dbReference type="AlphaFoldDB" id="A0AAD6HEG3"/>
<dbReference type="InterPro" id="IPR001708">
    <property type="entry name" value="YidC/ALB3/OXA1/COX18"/>
</dbReference>
<dbReference type="EMBL" id="JAQJAN010000017">
    <property type="protein sequence ID" value="KAJ5709981.1"/>
    <property type="molecule type" value="Genomic_DNA"/>
</dbReference>
<keyword evidence="10" id="KW-1185">Reference proteome</keyword>
<evidence type="ECO:0000256" key="1">
    <source>
        <dbReference type="ARBA" id="ARBA00004141"/>
    </source>
</evidence>
<dbReference type="PANTHER" id="PTHR12428">
    <property type="entry name" value="OXA1"/>
    <property type="match status" value="1"/>
</dbReference>
<protein>
    <recommendedName>
        <fullName evidence="8">Membrane insertase YidC/Oxa/ALB C-terminal domain-containing protein</fullName>
    </recommendedName>
</protein>
<comment type="caution">
    <text evidence="9">The sequence shown here is derived from an EMBL/GenBank/DDBJ whole genome shotgun (WGS) entry which is preliminary data.</text>
</comment>
<accession>A0AAD6HEG3</accession>
<gene>
    <name evidence="9" type="ORF">N7493_009573</name>
</gene>
<dbReference type="PANTHER" id="PTHR12428:SF65">
    <property type="entry name" value="CYTOCHROME C OXIDASE ASSEMBLY PROTEIN COX18, MITOCHONDRIAL"/>
    <property type="match status" value="1"/>
</dbReference>
<comment type="subcellular location">
    <subcellularLocation>
        <location evidence="1 6">Membrane</location>
        <topology evidence="1 6">Multi-pass membrane protein</topology>
    </subcellularLocation>
</comment>
<dbReference type="GO" id="GO:0032979">
    <property type="term" value="P:protein insertion into mitochondrial inner membrane from matrix"/>
    <property type="evidence" value="ECO:0007669"/>
    <property type="project" value="TreeGrafter"/>
</dbReference>
<evidence type="ECO:0000256" key="5">
    <source>
        <dbReference type="ARBA" id="ARBA00023136"/>
    </source>
</evidence>
<evidence type="ECO:0000256" key="3">
    <source>
        <dbReference type="ARBA" id="ARBA00022692"/>
    </source>
</evidence>
<evidence type="ECO:0000256" key="2">
    <source>
        <dbReference type="ARBA" id="ARBA00009877"/>
    </source>
</evidence>
<evidence type="ECO:0000256" key="7">
    <source>
        <dbReference type="SAM" id="Phobius"/>
    </source>
</evidence>
<reference evidence="9" key="1">
    <citation type="journal article" date="2023" name="IMA Fungus">
        <title>Comparative genomic study of the Penicillium genus elucidates a diverse pangenome and 15 lateral gene transfer events.</title>
        <authorList>
            <person name="Petersen C."/>
            <person name="Sorensen T."/>
            <person name="Nielsen M.R."/>
            <person name="Sondergaard T.E."/>
            <person name="Sorensen J.L."/>
            <person name="Fitzpatrick D.A."/>
            <person name="Frisvad J.C."/>
            <person name="Nielsen K.L."/>
        </authorList>
    </citation>
    <scope>NUCLEOTIDE SEQUENCE</scope>
    <source>
        <strain evidence="9">IBT 17514</strain>
    </source>
</reference>
<sequence>MNPVRYSPLRILRTSQRSSPRETATPSHIHVRYFHPTRSTPSPISAALDASTSLIHGVHDVTCLPWVISIPLTALLVRTLVGLPIQYYTRVHARRERDIAPLLYSWKVAMEKEGRREGKTTKQITQMLNLRGKALREKWNVNPWVKGASLLQIPVWISLMEGIRGMCGNTSGLVPWLLSLFRPNKESADEAIQSLNLTIEPTLANEGALWFPDLLVGDPTGALPALLTASILLNVNMGWKAVSFKEMAEMPKLQMYQNFFFSGLRMFIQVLAVNVGLSGWFYEMPAALMIYWIASSNIATLQTWLLSKYMYLRPSIPAYKATHMKFIQAGDPFKMNLK</sequence>
<feature type="transmembrane region" description="Helical" evidence="7">
    <location>
        <begin position="221"/>
        <end position="239"/>
    </location>
</feature>
<evidence type="ECO:0000313" key="10">
    <source>
        <dbReference type="Proteomes" id="UP001215712"/>
    </source>
</evidence>